<keyword evidence="1" id="KW-0812">Transmembrane</keyword>
<keyword evidence="1" id="KW-0472">Membrane</keyword>
<gene>
    <name evidence="2" type="ORF">LTRI10_LOCUS44271</name>
</gene>
<feature type="transmembrane region" description="Helical" evidence="1">
    <location>
        <begin position="36"/>
        <end position="59"/>
    </location>
</feature>
<name>A0AAV2G2L8_9ROSI</name>
<sequence>MHAVSPPRIIMNFAVDRRPQEGPPLVVGMHRWRPTAVGVATTICALLITLIGIALNLIASPVATVTRWNVYKFVPRHLHRSSY</sequence>
<keyword evidence="1" id="KW-1133">Transmembrane helix</keyword>
<evidence type="ECO:0000313" key="2">
    <source>
        <dbReference type="EMBL" id="CAL1404412.1"/>
    </source>
</evidence>
<evidence type="ECO:0000313" key="3">
    <source>
        <dbReference type="Proteomes" id="UP001497516"/>
    </source>
</evidence>
<dbReference type="Proteomes" id="UP001497516">
    <property type="component" value="Chromosome 7"/>
</dbReference>
<reference evidence="2 3" key="1">
    <citation type="submission" date="2024-04" db="EMBL/GenBank/DDBJ databases">
        <authorList>
            <person name="Fracassetti M."/>
        </authorList>
    </citation>
    <scope>NUCLEOTIDE SEQUENCE [LARGE SCALE GENOMIC DNA]</scope>
</reference>
<dbReference type="EMBL" id="OZ034820">
    <property type="protein sequence ID" value="CAL1404412.1"/>
    <property type="molecule type" value="Genomic_DNA"/>
</dbReference>
<proteinExistence type="predicted"/>
<protein>
    <submittedName>
        <fullName evidence="2">Uncharacterized protein</fullName>
    </submittedName>
</protein>
<keyword evidence="3" id="KW-1185">Reference proteome</keyword>
<evidence type="ECO:0000256" key="1">
    <source>
        <dbReference type="SAM" id="Phobius"/>
    </source>
</evidence>
<organism evidence="2 3">
    <name type="scientific">Linum trigynum</name>
    <dbReference type="NCBI Taxonomy" id="586398"/>
    <lineage>
        <taxon>Eukaryota</taxon>
        <taxon>Viridiplantae</taxon>
        <taxon>Streptophyta</taxon>
        <taxon>Embryophyta</taxon>
        <taxon>Tracheophyta</taxon>
        <taxon>Spermatophyta</taxon>
        <taxon>Magnoliopsida</taxon>
        <taxon>eudicotyledons</taxon>
        <taxon>Gunneridae</taxon>
        <taxon>Pentapetalae</taxon>
        <taxon>rosids</taxon>
        <taxon>fabids</taxon>
        <taxon>Malpighiales</taxon>
        <taxon>Linaceae</taxon>
        <taxon>Linum</taxon>
    </lineage>
</organism>
<accession>A0AAV2G2L8</accession>
<dbReference type="AlphaFoldDB" id="A0AAV2G2L8"/>